<evidence type="ECO:0000313" key="4">
    <source>
        <dbReference type="Proteomes" id="UP000621859"/>
    </source>
</evidence>
<organism evidence="3 4">
    <name type="scientific">Silvimonas amylolytica</name>
    <dbReference type="NCBI Taxonomy" id="449663"/>
    <lineage>
        <taxon>Bacteria</taxon>
        <taxon>Pseudomonadati</taxon>
        <taxon>Pseudomonadota</taxon>
        <taxon>Betaproteobacteria</taxon>
        <taxon>Neisseriales</taxon>
        <taxon>Chitinibacteraceae</taxon>
        <taxon>Silvimonas</taxon>
    </lineage>
</organism>
<evidence type="ECO:0000256" key="1">
    <source>
        <dbReference type="SAM" id="Coils"/>
    </source>
</evidence>
<dbReference type="InterPro" id="IPR016032">
    <property type="entry name" value="Sig_transdc_resp-reg_C-effctor"/>
</dbReference>
<accession>A0ABQ2PRS3</accession>
<dbReference type="SUPFAM" id="SSF46894">
    <property type="entry name" value="C-terminal effector domain of the bipartite response regulators"/>
    <property type="match status" value="1"/>
</dbReference>
<protein>
    <submittedName>
        <fullName evidence="3">Transcriptional regulator</fullName>
    </submittedName>
</protein>
<proteinExistence type="predicted"/>
<name>A0ABQ2PRS3_9NEIS</name>
<evidence type="ECO:0000313" key="3">
    <source>
        <dbReference type="EMBL" id="GGP27969.1"/>
    </source>
</evidence>
<keyword evidence="1" id="KW-0175">Coiled coil</keyword>
<evidence type="ECO:0000259" key="2">
    <source>
        <dbReference type="SMART" id="SM00421"/>
    </source>
</evidence>
<dbReference type="RefSeq" id="WP_188697846.1">
    <property type="nucleotide sequence ID" value="NZ_BMLY01000008.1"/>
</dbReference>
<sequence length="388" mass="43435">MTPLQQCYYRKAIEHLYAWPEDFDRLNLAMSAIAQLSGAGVGHYVAVDLATRQLTESCITVPALIKADQEYRDYFGTIDPRIEWYINAALAQWRCDQDRYDLRFVRQNEFYNDYLIHYGFCRTTATVLRRTERIVECVVLVKARDAPDYTASSLQLLSCISSHMVRAAHLRARLRELEAQQKASEQTLSVLPFGVVWLDQQGQVCWMNASARCSLASSDGLGIRQNKLFASNTNVDRLLQLALRQSLWATPRTGQALRVNRRDLPWPLLVSILPMTRPTGEACGVAGQGPCALVIIQDTAIRAMTQPHLLAQMFGLTPAEVRLAQALLENTTVEEFATSQGVSRTTVRTHLAHLFAKTGTSRQAELVRMLGLIIGFVTMDGSNTALLS</sequence>
<keyword evidence="4" id="KW-1185">Reference proteome</keyword>
<dbReference type="Gene3D" id="1.10.10.10">
    <property type="entry name" value="Winged helix-like DNA-binding domain superfamily/Winged helix DNA-binding domain"/>
    <property type="match status" value="1"/>
</dbReference>
<reference evidence="4" key="1">
    <citation type="journal article" date="2019" name="Int. J. Syst. Evol. Microbiol.">
        <title>The Global Catalogue of Microorganisms (GCM) 10K type strain sequencing project: providing services to taxonomists for standard genome sequencing and annotation.</title>
        <authorList>
            <consortium name="The Broad Institute Genomics Platform"/>
            <consortium name="The Broad Institute Genome Sequencing Center for Infectious Disease"/>
            <person name="Wu L."/>
            <person name="Ma J."/>
        </authorList>
    </citation>
    <scope>NUCLEOTIDE SEQUENCE [LARGE SCALE GENOMIC DNA]</scope>
    <source>
        <strain evidence="4">CGMCC 1.8860</strain>
    </source>
</reference>
<dbReference type="SMART" id="SM00421">
    <property type="entry name" value="HTH_LUXR"/>
    <property type="match status" value="1"/>
</dbReference>
<dbReference type="Proteomes" id="UP000621859">
    <property type="component" value="Unassembled WGS sequence"/>
</dbReference>
<feature type="coiled-coil region" evidence="1">
    <location>
        <begin position="160"/>
        <end position="187"/>
    </location>
</feature>
<dbReference type="EMBL" id="BMLY01000008">
    <property type="protein sequence ID" value="GGP27969.1"/>
    <property type="molecule type" value="Genomic_DNA"/>
</dbReference>
<dbReference type="InterPro" id="IPR000792">
    <property type="entry name" value="Tscrpt_reg_LuxR_C"/>
</dbReference>
<comment type="caution">
    <text evidence="3">The sequence shown here is derived from an EMBL/GenBank/DDBJ whole genome shotgun (WGS) entry which is preliminary data.</text>
</comment>
<feature type="domain" description="HTH luxR-type" evidence="2">
    <location>
        <begin position="313"/>
        <end position="370"/>
    </location>
</feature>
<dbReference type="InterPro" id="IPR036388">
    <property type="entry name" value="WH-like_DNA-bd_sf"/>
</dbReference>
<gene>
    <name evidence="3" type="ORF">GCM10010971_37880</name>
</gene>